<organism evidence="4 5">
    <name type="scientific">Flavilitoribacter nigricans (strain ATCC 23147 / DSM 23189 / NBRC 102662 / NCIMB 1420 / SS-2)</name>
    <name type="common">Lewinella nigricans</name>
    <dbReference type="NCBI Taxonomy" id="1122177"/>
    <lineage>
        <taxon>Bacteria</taxon>
        <taxon>Pseudomonadati</taxon>
        <taxon>Bacteroidota</taxon>
        <taxon>Saprospiria</taxon>
        <taxon>Saprospirales</taxon>
        <taxon>Lewinellaceae</taxon>
        <taxon>Flavilitoribacter</taxon>
    </lineage>
</organism>
<evidence type="ECO:0000256" key="2">
    <source>
        <dbReference type="ARBA" id="ARBA00022448"/>
    </source>
</evidence>
<protein>
    <submittedName>
        <fullName evidence="4">ABC transporter substrate-binding protein</fullName>
    </submittedName>
</protein>
<sequence length="449" mass="50103">MRFNHHHHVPRGRLFQPFLILPLLLVSLFLSNCSEKSTTELNFAFGPDDSGAVADLIEAFNQTYKGEIQVNWQEGSRVSNEFYREIEKDQSSDNPSMDIIGADVVWTAALAHAGWARDLSNNFYDNYQTNDFNEASLNSTIYQSKIWGMPWYMDAGILYYRKDLLAANGFDHPPVTWSELKQMAKTIMANDGPKYGYVFQGANYEGGVVNACEFIWNAGGNFLISDLSIGSEIDESSDEVNIITINSDAAKMGLTEALDMITSGVSPEVVSNFKERETAAAFANGDAIFMRAWPTAYPALEAGDTKVTTDQFALAPLPVSEFGMQSYSCLGGWNLVISNHIDADKEEAAWKFIQFMTDARQQKELALNGGTLPTLQQLYSDERLMRKAPVVDFARQVIQNTRVRPITSKYMELSPDIAWTFNEVLKGNLNPTEAVETMQGQMEDVLAAN</sequence>
<reference evidence="4 5" key="1">
    <citation type="submission" date="2017-10" db="EMBL/GenBank/DDBJ databases">
        <title>The draft genome sequence of Lewinella nigricans NBRC 102662.</title>
        <authorList>
            <person name="Wang K."/>
        </authorList>
    </citation>
    <scope>NUCLEOTIDE SEQUENCE [LARGE SCALE GENOMIC DNA]</scope>
    <source>
        <strain evidence="4 5">NBRC 102662</strain>
    </source>
</reference>
<name>A0A2D0N5C3_FLAN2</name>
<dbReference type="GO" id="GO:1901982">
    <property type="term" value="F:maltose binding"/>
    <property type="evidence" value="ECO:0007669"/>
    <property type="project" value="TreeGrafter"/>
</dbReference>
<dbReference type="CDD" id="cd14750">
    <property type="entry name" value="PBP2_TMBP"/>
    <property type="match status" value="1"/>
</dbReference>
<dbReference type="GO" id="GO:0042956">
    <property type="term" value="P:maltodextrin transmembrane transport"/>
    <property type="evidence" value="ECO:0007669"/>
    <property type="project" value="TreeGrafter"/>
</dbReference>
<dbReference type="GO" id="GO:0055052">
    <property type="term" value="C:ATP-binding cassette (ABC) transporter complex, substrate-binding subunit-containing"/>
    <property type="evidence" value="ECO:0007669"/>
    <property type="project" value="TreeGrafter"/>
</dbReference>
<dbReference type="Proteomes" id="UP000223913">
    <property type="component" value="Unassembled WGS sequence"/>
</dbReference>
<dbReference type="PANTHER" id="PTHR30061">
    <property type="entry name" value="MALTOSE-BINDING PERIPLASMIC PROTEIN"/>
    <property type="match status" value="1"/>
</dbReference>
<evidence type="ECO:0000313" key="4">
    <source>
        <dbReference type="EMBL" id="PHN02973.1"/>
    </source>
</evidence>
<dbReference type="Pfam" id="PF01547">
    <property type="entry name" value="SBP_bac_1"/>
    <property type="match status" value="1"/>
</dbReference>
<comment type="caution">
    <text evidence="4">The sequence shown here is derived from an EMBL/GenBank/DDBJ whole genome shotgun (WGS) entry which is preliminary data.</text>
</comment>
<dbReference type="SUPFAM" id="SSF53850">
    <property type="entry name" value="Periplasmic binding protein-like II"/>
    <property type="match status" value="1"/>
</dbReference>
<keyword evidence="2" id="KW-0813">Transport</keyword>
<evidence type="ECO:0000256" key="1">
    <source>
        <dbReference type="ARBA" id="ARBA00008520"/>
    </source>
</evidence>
<proteinExistence type="inferred from homology"/>
<keyword evidence="3" id="KW-0732">Signal</keyword>
<dbReference type="OrthoDB" id="9770625at2"/>
<evidence type="ECO:0000256" key="3">
    <source>
        <dbReference type="ARBA" id="ARBA00022729"/>
    </source>
</evidence>
<dbReference type="AlphaFoldDB" id="A0A2D0N5C3"/>
<dbReference type="PANTHER" id="PTHR30061:SF50">
    <property type="entry name" value="MALTOSE_MALTODEXTRIN-BINDING PERIPLASMIC PROTEIN"/>
    <property type="match status" value="1"/>
</dbReference>
<keyword evidence="5" id="KW-1185">Reference proteome</keyword>
<dbReference type="Gene3D" id="3.40.190.10">
    <property type="entry name" value="Periplasmic binding protein-like II"/>
    <property type="match status" value="2"/>
</dbReference>
<dbReference type="EMBL" id="PDUD01000035">
    <property type="protein sequence ID" value="PHN02973.1"/>
    <property type="molecule type" value="Genomic_DNA"/>
</dbReference>
<comment type="similarity">
    <text evidence="1">Belongs to the bacterial solute-binding protein 1 family.</text>
</comment>
<dbReference type="InterPro" id="IPR006059">
    <property type="entry name" value="SBP"/>
</dbReference>
<gene>
    <name evidence="4" type="ORF">CRP01_29650</name>
</gene>
<accession>A0A2D0N5C3</accession>
<dbReference type="RefSeq" id="WP_099153688.1">
    <property type="nucleotide sequence ID" value="NZ_PDUD01000035.1"/>
</dbReference>
<dbReference type="GO" id="GO:0015768">
    <property type="term" value="P:maltose transport"/>
    <property type="evidence" value="ECO:0007669"/>
    <property type="project" value="TreeGrafter"/>
</dbReference>
<evidence type="ECO:0000313" key="5">
    <source>
        <dbReference type="Proteomes" id="UP000223913"/>
    </source>
</evidence>